<reference evidence="1" key="1">
    <citation type="journal article" date="2021" name="Sci. Rep.">
        <title>An efficient direct screening system for microorganisms that activate plant immune responses based on plant-microbe interactions using cultured plant cells.</title>
        <authorList>
            <person name="Kurokawa M."/>
            <person name="Nakano M."/>
            <person name="Kitahata N."/>
            <person name="Kuchitsu K."/>
            <person name="Furuya T."/>
        </authorList>
    </citation>
    <scope>NUCLEOTIDE SEQUENCE</scope>
    <source>
        <strain evidence="1">RS3R-1</strain>
    </source>
</reference>
<sequence length="83" mass="9306">MNFGYTTAPLLYALIVPTLRVGMQPWTLRVHCDAERHGRRYHAERGNDQVTDPPLSRAGSLPQGLAPICGFYSTQLLPKAQQR</sequence>
<name>A0ABQ5PGH0_9PSED</name>
<organism evidence="1 2">
    <name type="scientific">Pseudomonas atacamensis</name>
    <dbReference type="NCBI Taxonomy" id="2565368"/>
    <lineage>
        <taxon>Bacteria</taxon>
        <taxon>Pseudomonadati</taxon>
        <taxon>Pseudomonadota</taxon>
        <taxon>Gammaproteobacteria</taxon>
        <taxon>Pseudomonadales</taxon>
        <taxon>Pseudomonadaceae</taxon>
        <taxon>Pseudomonas</taxon>
    </lineage>
</organism>
<gene>
    <name evidence="1" type="ORF">RS3R1_17270</name>
</gene>
<comment type="caution">
    <text evidence="1">The sequence shown here is derived from an EMBL/GenBank/DDBJ whole genome shotgun (WGS) entry which is preliminary data.</text>
</comment>
<keyword evidence="2" id="KW-1185">Reference proteome</keyword>
<dbReference type="EMBL" id="BSCQ01000028">
    <property type="protein sequence ID" value="GLH42640.1"/>
    <property type="molecule type" value="Genomic_DNA"/>
</dbReference>
<protein>
    <submittedName>
        <fullName evidence="1">Uncharacterized protein</fullName>
    </submittedName>
</protein>
<reference evidence="1" key="2">
    <citation type="submission" date="2022-11" db="EMBL/GenBank/DDBJ databases">
        <title>Draft genome sequencing of Pseudomonas atacamensis RS3R1.</title>
        <authorList>
            <person name="Furuya T."/>
            <person name="Kaneko H."/>
        </authorList>
    </citation>
    <scope>NUCLEOTIDE SEQUENCE</scope>
    <source>
        <strain evidence="1">RS3R-1</strain>
    </source>
</reference>
<dbReference type="Proteomes" id="UP001145022">
    <property type="component" value="Unassembled WGS sequence"/>
</dbReference>
<evidence type="ECO:0000313" key="2">
    <source>
        <dbReference type="Proteomes" id="UP001145022"/>
    </source>
</evidence>
<proteinExistence type="predicted"/>
<reference evidence="1" key="3">
    <citation type="journal article" date="2023" name="J. Biotechnol.">
        <title>Draft Genome Sequences of Endophytic Pseudomonas Strains, Isolated from the Interior of Brassicaceae Plants.</title>
        <authorList>
            <person name="Kaneko H."/>
            <person name="Furuya T."/>
        </authorList>
    </citation>
    <scope>NUCLEOTIDE SEQUENCE</scope>
    <source>
        <strain evidence="1">RS3R-1</strain>
    </source>
</reference>
<accession>A0ABQ5PGH0</accession>
<evidence type="ECO:0000313" key="1">
    <source>
        <dbReference type="EMBL" id="GLH42640.1"/>
    </source>
</evidence>